<dbReference type="PANTHER" id="PTHR32294:SF5">
    <property type="entry name" value="DNA POLYMERASE III POLC-TYPE"/>
    <property type="match status" value="1"/>
</dbReference>
<dbReference type="InterPro" id="IPR011708">
    <property type="entry name" value="DNA_pol3_alpha_NTPase_dom"/>
</dbReference>
<dbReference type="GO" id="GO:0006260">
    <property type="term" value="P:DNA replication"/>
    <property type="evidence" value="ECO:0007669"/>
    <property type="project" value="InterPro"/>
</dbReference>
<sequence length="140" mass="16095">MNLYGKLLHPIVKYRIEQELSVIAPKDNLENNNIVAIYYLSYLLVKKSTEDGYPVGSRGSVGASLIANILGITEINPLPPHYRCVVCKYTIMKTSITETLTSEYQNYLQSWPFVIDIQQYQKSLKLYFLVMICQKRVVLL</sequence>
<evidence type="ECO:0000313" key="2">
    <source>
        <dbReference type="EMBL" id="QOX89435.1"/>
    </source>
</evidence>
<evidence type="ECO:0000259" key="1">
    <source>
        <dbReference type="Pfam" id="PF07733"/>
    </source>
</evidence>
<dbReference type="InterPro" id="IPR004805">
    <property type="entry name" value="DnaE2/DnaE/PolC"/>
</dbReference>
<organism evidence="2">
    <name type="scientific">Candidatus Phytoplasma australasiaticum subsp. australasiaticum</name>
    <dbReference type="NCBI Taxonomy" id="2832407"/>
    <lineage>
        <taxon>Bacteria</taxon>
        <taxon>Bacillati</taxon>
        <taxon>Mycoplasmatota</taxon>
        <taxon>Mollicutes</taxon>
        <taxon>Acholeplasmatales</taxon>
        <taxon>Acholeplasmataceae</taxon>
        <taxon>Candidatus Phytoplasma</taxon>
        <taxon>16SrII (Peanut WB group)</taxon>
        <taxon>Candidatus Phytoplasma australasiaticum</taxon>
    </lineage>
</organism>
<feature type="domain" description="Bacterial DNA polymerase III alpha subunit NTPase" evidence="1">
    <location>
        <begin position="4"/>
        <end position="79"/>
    </location>
</feature>
<proteinExistence type="predicted"/>
<dbReference type="AlphaFoldDB" id="A0A7S7JLR2"/>
<dbReference type="EMBL" id="CP060385">
    <property type="protein sequence ID" value="QOX89435.1"/>
    <property type="molecule type" value="Genomic_DNA"/>
</dbReference>
<dbReference type="Pfam" id="PF07733">
    <property type="entry name" value="DNA_pol3_alpha"/>
    <property type="match status" value="1"/>
</dbReference>
<accession>A0A7S7JLR2</accession>
<dbReference type="GO" id="GO:0008408">
    <property type="term" value="F:3'-5' exonuclease activity"/>
    <property type="evidence" value="ECO:0007669"/>
    <property type="project" value="InterPro"/>
</dbReference>
<gene>
    <name evidence="2" type="ORF">H7685_00650</name>
</gene>
<reference evidence="2" key="1">
    <citation type="submission" date="2020-08" db="EMBL/GenBank/DDBJ databases">
        <title>Phytoplasma sp. strain PR08 associated with Phyllody Disease of Parthenium hysterophorus.</title>
        <authorList>
            <person name="Kirdat K."/>
            <person name="Tiwarekar B."/>
            <person name="Yadav A."/>
        </authorList>
    </citation>
    <scope>NUCLEOTIDE SEQUENCE [LARGE SCALE GENOMIC DNA]</scope>
    <source>
        <strain evidence="2">PR08</strain>
    </source>
</reference>
<dbReference type="PANTHER" id="PTHR32294">
    <property type="entry name" value="DNA POLYMERASE III SUBUNIT ALPHA"/>
    <property type="match status" value="1"/>
</dbReference>
<protein>
    <recommendedName>
        <fullName evidence="1">Bacterial DNA polymerase III alpha subunit NTPase domain-containing protein</fullName>
    </recommendedName>
</protein>
<name>A0A7S7JLR2_9MOLU</name>